<dbReference type="SUPFAM" id="SSF160920">
    <property type="entry name" value="PSTPO5379-like"/>
    <property type="match status" value="1"/>
</dbReference>
<dbReference type="Pfam" id="PF07286">
    <property type="entry name" value="D-Glu_cyclase"/>
    <property type="match status" value="1"/>
</dbReference>
<dbReference type="NCBIfam" id="NF003969">
    <property type="entry name" value="PRK05463.1"/>
    <property type="match status" value="1"/>
</dbReference>
<evidence type="ECO:0000256" key="2">
    <source>
        <dbReference type="ARBA" id="ARBA00023239"/>
    </source>
</evidence>
<keyword evidence="2 3" id="KW-0456">Lyase</keyword>
<organism evidence="4 5">
    <name type="scientific">Halotalea alkalilenta</name>
    <dbReference type="NCBI Taxonomy" id="376489"/>
    <lineage>
        <taxon>Bacteria</taxon>
        <taxon>Pseudomonadati</taxon>
        <taxon>Pseudomonadota</taxon>
        <taxon>Gammaproteobacteria</taxon>
        <taxon>Oceanospirillales</taxon>
        <taxon>Halomonadaceae</taxon>
        <taxon>Halotalea</taxon>
    </lineage>
</organism>
<dbReference type="Proteomes" id="UP000077875">
    <property type="component" value="Chromosome"/>
</dbReference>
<proteinExistence type="inferred from homology"/>
<protein>
    <recommendedName>
        <fullName evidence="3">Putative hydro-lyase A5892_16520</fullName>
        <ecNumber evidence="3">4.2.1.-</ecNumber>
    </recommendedName>
</protein>
<dbReference type="FunFam" id="3.30.2040.10:FF:000001">
    <property type="entry name" value="D-glutamate cyclase, mitochondrial"/>
    <property type="match status" value="1"/>
</dbReference>
<name>A0A172YI14_9GAMM</name>
<dbReference type="InterPro" id="IPR038021">
    <property type="entry name" value="Putative_hydro-lyase"/>
</dbReference>
<dbReference type="RefSeq" id="WP_064123726.1">
    <property type="nucleotide sequence ID" value="NZ_CP015243.1"/>
</dbReference>
<dbReference type="KEGG" id="haa:A5892_16520"/>
<gene>
    <name evidence="4" type="ORF">A5892_16520</name>
</gene>
<dbReference type="GO" id="GO:0016829">
    <property type="term" value="F:lyase activity"/>
    <property type="evidence" value="ECO:0007669"/>
    <property type="project" value="UniProtKB-KW"/>
</dbReference>
<keyword evidence="5" id="KW-1185">Reference proteome</keyword>
<reference evidence="4 5" key="1">
    <citation type="submission" date="2016-04" db="EMBL/GenBank/DDBJ databases">
        <title>Complete Genome Sequence of Halotalea alkalilenta IHB B 13600.</title>
        <authorList>
            <person name="Swarnkar M.K."/>
            <person name="Sharma A."/>
            <person name="Kaushal K."/>
            <person name="Soni R."/>
            <person name="Rana S."/>
            <person name="Singh A.K."/>
            <person name="Gulati A."/>
        </authorList>
    </citation>
    <scope>NUCLEOTIDE SEQUENCE [LARGE SCALE GENOMIC DNA]</scope>
    <source>
        <strain evidence="4 5">IHB B 13600</strain>
    </source>
</reference>
<dbReference type="PIRSF" id="PIRSF029755">
    <property type="entry name" value="UCP029755"/>
    <property type="match status" value="1"/>
</dbReference>
<comment type="similarity">
    <text evidence="1 3">Belongs to the D-glutamate cyclase family.</text>
</comment>
<sequence>MPSNDSSATGLSFEQIRQYRPLEARHAIRQGDWPRSTAGLSDGYAQANLAIIPARYADDFLRFCMANRAACPLLDVTQPGDPHPVSLGEDIDLRSDVPRYRIYEHGRLVAEPGEIGEFWQDDLVSFSIGCSFSFEGALMRDGIELRHITHQRVVPMYRTNIALVGAGPFTGTMVVSMRAMPPRDAIRAVQITTDMPSVHGAPVHLAEPGQIGITDLMQPDFGDPAVIEDGDIPVFWACGVTPQVALMNAKLPFAITHAPGHMLITDIPNSRLKYR</sequence>
<dbReference type="HAMAP" id="MF_01830">
    <property type="entry name" value="Hydro_lyase"/>
    <property type="match status" value="1"/>
</dbReference>
<accession>A0A172YI14</accession>
<dbReference type="EC" id="4.2.1.-" evidence="3"/>
<dbReference type="AlphaFoldDB" id="A0A172YI14"/>
<evidence type="ECO:0000256" key="3">
    <source>
        <dbReference type="HAMAP-Rule" id="MF_01830"/>
    </source>
</evidence>
<dbReference type="Gene3D" id="3.40.1640.10">
    <property type="entry name" value="PSTPO5379-like"/>
    <property type="match status" value="1"/>
</dbReference>
<dbReference type="Gene3D" id="3.30.2040.10">
    <property type="entry name" value="PSTPO5379-like domain"/>
    <property type="match status" value="1"/>
</dbReference>
<dbReference type="PANTHER" id="PTHR32022:SF10">
    <property type="entry name" value="D-GLUTAMATE CYCLASE, MITOCHONDRIAL"/>
    <property type="match status" value="1"/>
</dbReference>
<dbReference type="PANTHER" id="PTHR32022">
    <property type="entry name" value="D-GLUTAMATE CYCLASE, MITOCHONDRIAL"/>
    <property type="match status" value="1"/>
</dbReference>
<dbReference type="InterPro" id="IPR016938">
    <property type="entry name" value="UPF0317"/>
</dbReference>
<evidence type="ECO:0000313" key="4">
    <source>
        <dbReference type="EMBL" id="ANF58871.1"/>
    </source>
</evidence>
<dbReference type="EMBL" id="CP015243">
    <property type="protein sequence ID" value="ANF58871.1"/>
    <property type="molecule type" value="Genomic_DNA"/>
</dbReference>
<dbReference type="InterPro" id="IPR009906">
    <property type="entry name" value="D-Glu_cyclase"/>
</dbReference>
<dbReference type="STRING" id="376489.A5892_16520"/>
<evidence type="ECO:0000313" key="5">
    <source>
        <dbReference type="Proteomes" id="UP000077875"/>
    </source>
</evidence>
<evidence type="ECO:0000256" key="1">
    <source>
        <dbReference type="ARBA" id="ARBA00007896"/>
    </source>
</evidence>